<comment type="caution">
    <text evidence="1">The sequence shown here is derived from an EMBL/GenBank/DDBJ whole genome shotgun (WGS) entry which is preliminary data.</text>
</comment>
<dbReference type="Proteomes" id="UP000824044">
    <property type="component" value="Unassembled WGS sequence"/>
</dbReference>
<dbReference type="AlphaFoldDB" id="A0A9D2DXL1"/>
<dbReference type="EMBL" id="DXBS01000109">
    <property type="protein sequence ID" value="HIZ24940.1"/>
    <property type="molecule type" value="Genomic_DNA"/>
</dbReference>
<organism evidence="1 2">
    <name type="scientific">Candidatus Gallimonas intestinigallinarum</name>
    <dbReference type="NCBI Taxonomy" id="2838604"/>
    <lineage>
        <taxon>Bacteria</taxon>
        <taxon>Bacillati</taxon>
        <taxon>Bacillota</taxon>
        <taxon>Clostridia</taxon>
        <taxon>Candidatus Gallimonas</taxon>
    </lineage>
</organism>
<reference evidence="1" key="2">
    <citation type="submission" date="2021-04" db="EMBL/GenBank/DDBJ databases">
        <authorList>
            <person name="Gilroy R."/>
        </authorList>
    </citation>
    <scope>NUCLEOTIDE SEQUENCE</scope>
    <source>
        <strain evidence="1">CHK33-5263</strain>
    </source>
</reference>
<accession>A0A9D2DXL1</accession>
<reference evidence="1" key="1">
    <citation type="journal article" date="2021" name="PeerJ">
        <title>Extensive microbial diversity within the chicken gut microbiome revealed by metagenomics and culture.</title>
        <authorList>
            <person name="Gilroy R."/>
            <person name="Ravi A."/>
            <person name="Getino M."/>
            <person name="Pursley I."/>
            <person name="Horton D.L."/>
            <person name="Alikhan N.F."/>
            <person name="Baker D."/>
            <person name="Gharbi K."/>
            <person name="Hall N."/>
            <person name="Watson M."/>
            <person name="Adriaenssens E.M."/>
            <person name="Foster-Nyarko E."/>
            <person name="Jarju S."/>
            <person name="Secka A."/>
            <person name="Antonio M."/>
            <person name="Oren A."/>
            <person name="Chaudhuri R.R."/>
            <person name="La Ragione R."/>
            <person name="Hildebrand F."/>
            <person name="Pallen M.J."/>
        </authorList>
    </citation>
    <scope>NUCLEOTIDE SEQUENCE</scope>
    <source>
        <strain evidence="1">CHK33-5263</strain>
    </source>
</reference>
<protein>
    <submittedName>
        <fullName evidence="1">Uncharacterized protein</fullName>
    </submittedName>
</protein>
<proteinExistence type="predicted"/>
<gene>
    <name evidence="1" type="ORF">H9812_05675</name>
</gene>
<name>A0A9D2DXL1_9FIRM</name>
<sequence length="69" mass="8191">MKKIFLKKKVDLKGADDVYLTEKNIAVRRKVEDKRGRVVSDVTTYYPKTRENLQLAREKQKKPLRKGRD</sequence>
<evidence type="ECO:0000313" key="2">
    <source>
        <dbReference type="Proteomes" id="UP000824044"/>
    </source>
</evidence>
<evidence type="ECO:0000313" key="1">
    <source>
        <dbReference type="EMBL" id="HIZ24940.1"/>
    </source>
</evidence>